<dbReference type="Proteomes" id="UP001141253">
    <property type="component" value="Chromosome 11"/>
</dbReference>
<gene>
    <name evidence="1" type="ORF">OIU77_009548</name>
</gene>
<protein>
    <submittedName>
        <fullName evidence="1">Uncharacterized protein</fullName>
    </submittedName>
</protein>
<accession>A0ABQ9AGN5</accession>
<keyword evidence="2" id="KW-1185">Reference proteome</keyword>
<organism evidence="1 2">
    <name type="scientific">Salix suchowensis</name>
    <dbReference type="NCBI Taxonomy" id="1278906"/>
    <lineage>
        <taxon>Eukaryota</taxon>
        <taxon>Viridiplantae</taxon>
        <taxon>Streptophyta</taxon>
        <taxon>Embryophyta</taxon>
        <taxon>Tracheophyta</taxon>
        <taxon>Spermatophyta</taxon>
        <taxon>Magnoliopsida</taxon>
        <taxon>eudicotyledons</taxon>
        <taxon>Gunneridae</taxon>
        <taxon>Pentapetalae</taxon>
        <taxon>rosids</taxon>
        <taxon>fabids</taxon>
        <taxon>Malpighiales</taxon>
        <taxon>Salicaceae</taxon>
        <taxon>Saliceae</taxon>
        <taxon>Salix</taxon>
    </lineage>
</organism>
<dbReference type="EMBL" id="JAPFFI010000021">
    <property type="protein sequence ID" value="KAJ6333695.1"/>
    <property type="molecule type" value="Genomic_DNA"/>
</dbReference>
<comment type="caution">
    <text evidence="1">The sequence shown here is derived from an EMBL/GenBank/DDBJ whole genome shotgun (WGS) entry which is preliminary data.</text>
</comment>
<reference evidence="1" key="1">
    <citation type="submission" date="2022-10" db="EMBL/GenBank/DDBJ databases">
        <authorList>
            <person name="Hyden B.L."/>
            <person name="Feng K."/>
            <person name="Yates T."/>
            <person name="Jawdy S."/>
            <person name="Smart L.B."/>
            <person name="Muchero W."/>
        </authorList>
    </citation>
    <scope>NUCLEOTIDE SEQUENCE</scope>
    <source>
        <tissue evidence="1">Shoot tip</tissue>
    </source>
</reference>
<proteinExistence type="predicted"/>
<reference evidence="1" key="2">
    <citation type="journal article" date="2023" name="Int. J. Mol. Sci.">
        <title>De Novo Assembly and Annotation of 11 Diverse Shrub Willow (Salix) Genomes Reveals Novel Gene Organization in Sex-Linked Regions.</title>
        <authorList>
            <person name="Hyden B."/>
            <person name="Feng K."/>
            <person name="Yates T.B."/>
            <person name="Jawdy S."/>
            <person name="Cereghino C."/>
            <person name="Smart L.B."/>
            <person name="Muchero W."/>
        </authorList>
    </citation>
    <scope>NUCLEOTIDE SEQUENCE</scope>
    <source>
        <tissue evidence="1">Shoot tip</tissue>
    </source>
</reference>
<evidence type="ECO:0000313" key="2">
    <source>
        <dbReference type="Proteomes" id="UP001141253"/>
    </source>
</evidence>
<name>A0ABQ9AGN5_9ROSI</name>
<sequence length="75" mass="8928">MCVGCKFKEMTPWFQKFNRYSSPLDCALQTVKNEGHFSWRFYNVAFWTAVLPLDLIKSLAKEKIWRLGRLNRTIP</sequence>
<evidence type="ECO:0000313" key="1">
    <source>
        <dbReference type="EMBL" id="KAJ6333695.1"/>
    </source>
</evidence>